<accession>A0A427KL08</accession>
<dbReference type="RefSeq" id="WP_047360315.1">
    <property type="nucleotide sequence ID" value="NZ_NXHK01000012.1"/>
</dbReference>
<evidence type="ECO:0000256" key="1">
    <source>
        <dbReference type="SAM" id="SignalP"/>
    </source>
</evidence>
<evidence type="ECO:0000313" key="3">
    <source>
        <dbReference type="Proteomes" id="UP000275321"/>
    </source>
</evidence>
<reference evidence="2 3" key="1">
    <citation type="submission" date="2018-10" db="EMBL/GenBank/DDBJ databases">
        <title>Transmission dynamics of multidrug resistant bacteria on intensive care unit surfaces.</title>
        <authorList>
            <person name="D'Souza A.W."/>
            <person name="Potter R.F."/>
            <person name="Wallace M."/>
            <person name="Shupe A."/>
            <person name="Patel S."/>
            <person name="Sun S."/>
            <person name="Gul D."/>
            <person name="Kwon J.H."/>
            <person name="Andleeb S."/>
            <person name="Burnham C.-A.D."/>
            <person name="Dantas G."/>
        </authorList>
    </citation>
    <scope>NUCLEOTIDE SEQUENCE [LARGE SCALE GENOMIC DNA]</scope>
    <source>
        <strain evidence="2 3">EC_073</strain>
    </source>
</reference>
<proteinExistence type="predicted"/>
<evidence type="ECO:0008006" key="4">
    <source>
        <dbReference type="Google" id="ProtNLM"/>
    </source>
</evidence>
<dbReference type="AlphaFoldDB" id="A0A427KL08"/>
<dbReference type="Proteomes" id="UP000275321">
    <property type="component" value="Unassembled WGS sequence"/>
</dbReference>
<protein>
    <recommendedName>
        <fullName evidence="4">Fimbrial protein</fullName>
    </recommendedName>
</protein>
<organism evidence="2 3">
    <name type="scientific">Enterobacter cloacae</name>
    <dbReference type="NCBI Taxonomy" id="550"/>
    <lineage>
        <taxon>Bacteria</taxon>
        <taxon>Pseudomonadati</taxon>
        <taxon>Pseudomonadota</taxon>
        <taxon>Gammaproteobacteria</taxon>
        <taxon>Enterobacterales</taxon>
        <taxon>Enterobacteriaceae</taxon>
        <taxon>Enterobacter</taxon>
        <taxon>Enterobacter cloacae complex</taxon>
    </lineage>
</organism>
<dbReference type="EMBL" id="RHWT01000016">
    <property type="protein sequence ID" value="RSB30194.1"/>
    <property type="molecule type" value="Genomic_DNA"/>
</dbReference>
<comment type="caution">
    <text evidence="2">The sequence shown here is derived from an EMBL/GenBank/DDBJ whole genome shotgun (WGS) entry which is preliminary data.</text>
</comment>
<evidence type="ECO:0000313" key="2">
    <source>
        <dbReference type="EMBL" id="RSB30194.1"/>
    </source>
</evidence>
<keyword evidence="1" id="KW-0732">Signal</keyword>
<name>A0A427KL08_ENTCL</name>
<gene>
    <name evidence="2" type="ORF">EGK68_13525</name>
</gene>
<feature type="chain" id="PRO_5019284600" description="Fimbrial protein" evidence="1">
    <location>
        <begin position="27"/>
        <end position="196"/>
    </location>
</feature>
<feature type="signal peptide" evidence="1">
    <location>
        <begin position="1"/>
        <end position="26"/>
    </location>
</feature>
<sequence>MSLIFHRTSLLLLACVALSHAPSVLAEEECQVVSSVKNINNGLLRRETMRAVSTDIAGKTYRGYASSEREIQVSVICTAVRKIRLQVDGPSRGNRAYRFSDNGALKITAKEARMDNGVVQLAAVPRGSAQVTAGAAEVALPPDMSLVAVNGSEMAGKQLAVTLSVVTFLNDNAFKTGNTAELEEMLTVNYVTLAAQ</sequence>